<accession>A0ABQ8S7M9</accession>
<feature type="compositionally biased region" description="Basic and acidic residues" evidence="1">
    <location>
        <begin position="127"/>
        <end position="150"/>
    </location>
</feature>
<keyword evidence="3" id="KW-1185">Reference proteome</keyword>
<dbReference type="EMBL" id="JAJSOF020000033">
    <property type="protein sequence ID" value="KAJ4430047.1"/>
    <property type="molecule type" value="Genomic_DNA"/>
</dbReference>
<sequence length="157" mass="17919">MAGVCEGSNEPPGSLKANMPFVYTHQEYADIVYVYGLCDGNATAYQARFPNRRISSAQVFSRAYWQISQSCQLPSACVKKENALRQEQAQVQKMIIDIVDENPRLSTWRIAAQLDVNHMKRLMAREEDITKGRRGEERRGEEGGEERRGENVTVKRH</sequence>
<name>A0ABQ8S7M9_PERAM</name>
<proteinExistence type="predicted"/>
<evidence type="ECO:0000313" key="2">
    <source>
        <dbReference type="EMBL" id="KAJ4430047.1"/>
    </source>
</evidence>
<organism evidence="2 3">
    <name type="scientific">Periplaneta americana</name>
    <name type="common">American cockroach</name>
    <name type="synonym">Blatta americana</name>
    <dbReference type="NCBI Taxonomy" id="6978"/>
    <lineage>
        <taxon>Eukaryota</taxon>
        <taxon>Metazoa</taxon>
        <taxon>Ecdysozoa</taxon>
        <taxon>Arthropoda</taxon>
        <taxon>Hexapoda</taxon>
        <taxon>Insecta</taxon>
        <taxon>Pterygota</taxon>
        <taxon>Neoptera</taxon>
        <taxon>Polyneoptera</taxon>
        <taxon>Dictyoptera</taxon>
        <taxon>Blattodea</taxon>
        <taxon>Blattoidea</taxon>
        <taxon>Blattidae</taxon>
        <taxon>Blattinae</taxon>
        <taxon>Periplaneta</taxon>
    </lineage>
</organism>
<evidence type="ECO:0000313" key="3">
    <source>
        <dbReference type="Proteomes" id="UP001148838"/>
    </source>
</evidence>
<dbReference type="Proteomes" id="UP001148838">
    <property type="component" value="Unassembled WGS sequence"/>
</dbReference>
<reference evidence="2 3" key="1">
    <citation type="journal article" date="2022" name="Allergy">
        <title>Genome assembly and annotation of Periplaneta americana reveal a comprehensive cockroach allergen profile.</title>
        <authorList>
            <person name="Wang L."/>
            <person name="Xiong Q."/>
            <person name="Saelim N."/>
            <person name="Wang L."/>
            <person name="Nong W."/>
            <person name="Wan A.T."/>
            <person name="Shi M."/>
            <person name="Liu X."/>
            <person name="Cao Q."/>
            <person name="Hui J.H.L."/>
            <person name="Sookrung N."/>
            <person name="Leung T.F."/>
            <person name="Tungtrongchitr A."/>
            <person name="Tsui S.K.W."/>
        </authorList>
    </citation>
    <scope>NUCLEOTIDE SEQUENCE [LARGE SCALE GENOMIC DNA]</scope>
    <source>
        <strain evidence="2">PWHHKU_190912</strain>
    </source>
</reference>
<feature type="region of interest" description="Disordered" evidence="1">
    <location>
        <begin position="127"/>
        <end position="157"/>
    </location>
</feature>
<protein>
    <submittedName>
        <fullName evidence="2">Uncharacterized protein</fullName>
    </submittedName>
</protein>
<comment type="caution">
    <text evidence="2">The sequence shown here is derived from an EMBL/GenBank/DDBJ whole genome shotgun (WGS) entry which is preliminary data.</text>
</comment>
<gene>
    <name evidence="2" type="ORF">ANN_22255</name>
</gene>
<evidence type="ECO:0000256" key="1">
    <source>
        <dbReference type="SAM" id="MobiDB-lite"/>
    </source>
</evidence>